<protein>
    <recommendedName>
        <fullName evidence="2">AB hydrolase-1 domain-containing protein</fullName>
    </recommendedName>
</protein>
<dbReference type="InterPro" id="IPR029058">
    <property type="entry name" value="AB_hydrolase_fold"/>
</dbReference>
<dbReference type="eggNOG" id="COG0596">
    <property type="taxonomic scope" value="Bacteria"/>
</dbReference>
<dbReference type="Pfam" id="PF00561">
    <property type="entry name" value="Abhydrolase_1"/>
    <property type="match status" value="1"/>
</dbReference>
<dbReference type="InterPro" id="IPR000073">
    <property type="entry name" value="AB_hydrolase_1"/>
</dbReference>
<name>E4N178_KITSK</name>
<dbReference type="PANTHER" id="PTHR43798:SF31">
    <property type="entry name" value="AB HYDROLASE SUPERFAMILY PROTEIN YCLE"/>
    <property type="match status" value="1"/>
</dbReference>
<accession>E4N178</accession>
<dbReference type="PATRIC" id="fig|452652.3.peg.6160"/>
<evidence type="ECO:0000259" key="2">
    <source>
        <dbReference type="Pfam" id="PF00561"/>
    </source>
</evidence>
<sequence length="122" mass="12933">MTLPPPRDGLLALDDGGSVWWADSGGDGPPLVLLHPGVGDSRVWDAALPALLGRFRLVRYDVRGYGRSPQPDRPYSMLADLRALLDRLGPEPVHLVGCSMGGGSALGLALERPERVASLVLA</sequence>
<keyword evidence="4" id="KW-1185">Reference proteome</keyword>
<proteinExistence type="predicted"/>
<dbReference type="STRING" id="452652.KSE_61460"/>
<dbReference type="KEGG" id="ksk:KSE_61460"/>
<dbReference type="PRINTS" id="PR00111">
    <property type="entry name" value="ABHYDROLASE"/>
</dbReference>
<dbReference type="AlphaFoldDB" id="E4N178"/>
<dbReference type="SUPFAM" id="SSF53474">
    <property type="entry name" value="alpha/beta-Hydrolases"/>
    <property type="match status" value="1"/>
</dbReference>
<feature type="domain" description="AB hydrolase-1" evidence="2">
    <location>
        <begin position="29"/>
        <end position="121"/>
    </location>
</feature>
<dbReference type="GO" id="GO:0016787">
    <property type="term" value="F:hydrolase activity"/>
    <property type="evidence" value="ECO:0007669"/>
    <property type="project" value="UniProtKB-KW"/>
</dbReference>
<evidence type="ECO:0000313" key="4">
    <source>
        <dbReference type="Proteomes" id="UP000007076"/>
    </source>
</evidence>
<dbReference type="InterPro" id="IPR050266">
    <property type="entry name" value="AB_hydrolase_sf"/>
</dbReference>
<dbReference type="EMBL" id="AP010968">
    <property type="protein sequence ID" value="BAJ31912.1"/>
    <property type="molecule type" value="Genomic_DNA"/>
</dbReference>
<gene>
    <name evidence="3" type="ordered locus">KSE_61460</name>
</gene>
<dbReference type="GO" id="GO:0016020">
    <property type="term" value="C:membrane"/>
    <property type="evidence" value="ECO:0007669"/>
    <property type="project" value="TreeGrafter"/>
</dbReference>
<reference evidence="3 4" key="1">
    <citation type="journal article" date="2010" name="DNA Res.">
        <title>Genome sequence of Kitasatospora setae NBRC 14216T: an evolutionary snapshot of the family Streptomycetaceae.</title>
        <authorList>
            <person name="Ichikawa N."/>
            <person name="Oguchi A."/>
            <person name="Ikeda H."/>
            <person name="Ishikawa J."/>
            <person name="Kitani S."/>
            <person name="Watanabe Y."/>
            <person name="Nakamura S."/>
            <person name="Katano Y."/>
            <person name="Kishi E."/>
            <person name="Sasagawa M."/>
            <person name="Ankai A."/>
            <person name="Fukui S."/>
            <person name="Hashimoto Y."/>
            <person name="Kamata S."/>
            <person name="Otoguro M."/>
            <person name="Tanikawa S."/>
            <person name="Nihira T."/>
            <person name="Horinouchi S."/>
            <person name="Ohnishi Y."/>
            <person name="Hayakawa M."/>
            <person name="Kuzuyama T."/>
            <person name="Arisawa A."/>
            <person name="Nomoto F."/>
            <person name="Miura H."/>
            <person name="Takahashi Y."/>
            <person name="Fujita N."/>
        </authorList>
    </citation>
    <scope>NUCLEOTIDE SEQUENCE [LARGE SCALE GENOMIC DNA]</scope>
    <source>
        <strain evidence="4">ATCC 33774 / DSM 43861 / JCM 3304 / KCC A-0304 / NBRC 14216 / KM-6054</strain>
    </source>
</reference>
<dbReference type="Gene3D" id="3.40.50.1820">
    <property type="entry name" value="alpha/beta hydrolase"/>
    <property type="match status" value="1"/>
</dbReference>
<dbReference type="HOGENOM" id="CLU_2023627_0_0_11"/>
<evidence type="ECO:0000256" key="1">
    <source>
        <dbReference type="ARBA" id="ARBA00022801"/>
    </source>
</evidence>
<dbReference type="RefSeq" id="WP_014139208.1">
    <property type="nucleotide sequence ID" value="NC_016109.1"/>
</dbReference>
<organism evidence="3 4">
    <name type="scientific">Kitasatospora setae (strain ATCC 33774 / DSM 43861 / JCM 3304 / KCC A-0304 / NBRC 14216 / KM-6054)</name>
    <name type="common">Streptomyces setae</name>
    <dbReference type="NCBI Taxonomy" id="452652"/>
    <lineage>
        <taxon>Bacteria</taxon>
        <taxon>Bacillati</taxon>
        <taxon>Actinomycetota</taxon>
        <taxon>Actinomycetes</taxon>
        <taxon>Kitasatosporales</taxon>
        <taxon>Streptomycetaceae</taxon>
        <taxon>Kitasatospora</taxon>
    </lineage>
</organism>
<dbReference type="PANTHER" id="PTHR43798">
    <property type="entry name" value="MONOACYLGLYCEROL LIPASE"/>
    <property type="match status" value="1"/>
</dbReference>
<evidence type="ECO:0000313" key="3">
    <source>
        <dbReference type="EMBL" id="BAJ31912.1"/>
    </source>
</evidence>
<dbReference type="Proteomes" id="UP000007076">
    <property type="component" value="Chromosome"/>
</dbReference>
<keyword evidence="1" id="KW-0378">Hydrolase</keyword>